<proteinExistence type="predicted"/>
<evidence type="ECO:0000313" key="4">
    <source>
        <dbReference type="Proteomes" id="UP001209570"/>
    </source>
</evidence>
<evidence type="ECO:0000259" key="2">
    <source>
        <dbReference type="Pfam" id="PF03703"/>
    </source>
</evidence>
<feature type="domain" description="YdbS-like PH" evidence="2">
    <location>
        <begin position="82"/>
        <end position="131"/>
    </location>
</feature>
<feature type="transmembrane region" description="Helical" evidence="1">
    <location>
        <begin position="249"/>
        <end position="267"/>
    </location>
</feature>
<feature type="transmembrane region" description="Helical" evidence="1">
    <location>
        <begin position="27"/>
        <end position="47"/>
    </location>
</feature>
<keyword evidence="1" id="KW-1133">Transmembrane helix</keyword>
<reference evidence="3" key="1">
    <citation type="submission" date="2021-12" db="EMBL/GenBank/DDBJ databases">
        <title>Prjna785345.</title>
        <authorList>
            <person name="Rujirawat T."/>
            <person name="Krajaejun T."/>
        </authorList>
    </citation>
    <scope>NUCLEOTIDE SEQUENCE</scope>
    <source>
        <strain evidence="3">Pi057C3</strain>
    </source>
</reference>
<dbReference type="EMBL" id="JAKCXM010000078">
    <property type="protein sequence ID" value="KAJ0403643.1"/>
    <property type="molecule type" value="Genomic_DNA"/>
</dbReference>
<keyword evidence="1" id="KW-0472">Membrane</keyword>
<feature type="transmembrane region" description="Helical" evidence="1">
    <location>
        <begin position="225"/>
        <end position="243"/>
    </location>
</feature>
<keyword evidence="4" id="KW-1185">Reference proteome</keyword>
<dbReference type="InterPro" id="IPR005182">
    <property type="entry name" value="YdbS-like_PH"/>
</dbReference>
<dbReference type="Proteomes" id="UP001209570">
    <property type="component" value="Unassembled WGS sequence"/>
</dbReference>
<comment type="caution">
    <text evidence="3">The sequence shown here is derived from an EMBL/GenBank/DDBJ whole genome shotgun (WGS) entry which is preliminary data.</text>
</comment>
<protein>
    <recommendedName>
        <fullName evidence="2">YdbS-like PH domain-containing protein</fullName>
    </recommendedName>
</protein>
<dbReference type="Pfam" id="PF03703">
    <property type="entry name" value="bPH_2"/>
    <property type="match status" value="1"/>
</dbReference>
<dbReference type="AlphaFoldDB" id="A0AAD5LK12"/>
<sequence length="519" mass="55351">MKVMDSVDGAQDYVVAFDRRGIVKRCVFSGCVFVSIFFIPAVVWISTPATPPSDIARANTQRCVVTATAIKFSMTLLGSIDKTVPLDSIEQVNLKANVVDRCFGVVSLHVETASSLKKGAKGRKMPSAVQLMGVLNAEETASSLKKGAKGRKMPSAVQLMGVLNAEEVQAAIFARRDAMRQRQRQTTATSAEGMKTLEGASSCATDDVVVAFDDKGVVKQVTIKGCLFAVVVAVPGVIIAVVMSGNPTIPIVVTVASLTLVLALVVFGRQQVATQSCVIKATAVEFPGCWWMCAHKQISLDSIVQVNLRANLIDQYLGLVNLHIETAESLLPDSDGQKRGSAARLMGVLDAENVRKTILTRRDVMRQRLRQLMATPAHVAVDMDNMKSIESVPTRDYVVRDSEGDKRPSAAQLVGVLNAVEVQAAIFARRDAMRQRQATAAGGGGGGGGSVVQHVSGLDAVMQSRATRPPDLINLRSTTKGVQAALTPLRGGDAVDNAAASRRLGRKEVTKQGQTTPVY</sequence>
<keyword evidence="1" id="KW-0812">Transmembrane</keyword>
<evidence type="ECO:0000256" key="1">
    <source>
        <dbReference type="SAM" id="Phobius"/>
    </source>
</evidence>
<accession>A0AAD5LK12</accession>
<gene>
    <name evidence="3" type="ORF">P43SY_002458</name>
</gene>
<organism evidence="3 4">
    <name type="scientific">Pythium insidiosum</name>
    <name type="common">Pythiosis disease agent</name>
    <dbReference type="NCBI Taxonomy" id="114742"/>
    <lineage>
        <taxon>Eukaryota</taxon>
        <taxon>Sar</taxon>
        <taxon>Stramenopiles</taxon>
        <taxon>Oomycota</taxon>
        <taxon>Peronosporomycetes</taxon>
        <taxon>Pythiales</taxon>
        <taxon>Pythiaceae</taxon>
        <taxon>Pythium</taxon>
    </lineage>
</organism>
<name>A0AAD5LK12_PYTIN</name>
<evidence type="ECO:0000313" key="3">
    <source>
        <dbReference type="EMBL" id="KAJ0403643.1"/>
    </source>
</evidence>